<dbReference type="GO" id="GO:0020037">
    <property type="term" value="F:heme binding"/>
    <property type="evidence" value="ECO:0007669"/>
    <property type="project" value="InterPro"/>
</dbReference>
<evidence type="ECO:0000256" key="1">
    <source>
        <dbReference type="SAM" id="Phobius"/>
    </source>
</evidence>
<gene>
    <name evidence="3" type="ORF">BKE30_00805</name>
</gene>
<name>A0A1S8CYF4_9GAMM</name>
<evidence type="ECO:0000313" key="3">
    <source>
        <dbReference type="EMBL" id="ONG42077.1"/>
    </source>
</evidence>
<feature type="transmembrane region" description="Helical" evidence="1">
    <location>
        <begin position="92"/>
        <end position="112"/>
    </location>
</feature>
<accession>A0A1S8CYF4</accession>
<feature type="transmembrane region" description="Helical" evidence="1">
    <location>
        <begin position="244"/>
        <end position="269"/>
    </location>
</feature>
<feature type="transmembrane region" description="Helical" evidence="1">
    <location>
        <begin position="214"/>
        <end position="232"/>
    </location>
</feature>
<dbReference type="OrthoDB" id="9780793at2"/>
<feature type="domain" description="Cytochrome c assembly protein" evidence="2">
    <location>
        <begin position="43"/>
        <end position="266"/>
    </location>
</feature>
<keyword evidence="4" id="KW-1185">Reference proteome</keyword>
<protein>
    <submittedName>
        <fullName evidence="3">Cytochrome C assembly protein</fullName>
    </submittedName>
</protein>
<dbReference type="GO" id="GO:0017004">
    <property type="term" value="P:cytochrome complex assembly"/>
    <property type="evidence" value="ECO:0007669"/>
    <property type="project" value="InterPro"/>
</dbReference>
<keyword evidence="1" id="KW-1133">Transmembrane helix</keyword>
<proteinExistence type="predicted"/>
<dbReference type="PANTHER" id="PTHR38034:SF1">
    <property type="entry name" value="INNER MEMBRANE PROTEIN YPJD"/>
    <property type="match status" value="1"/>
</dbReference>
<sequence length="271" mass="30174">MTSLPVIIALLATAAYASTFWYLLIHLLQKIPPHKLVTLVLLSLGLILHASVLFPALITPAGINYNIFNLISLTCWLMLAFSFLFSTYRPILGLNLLATPVACVGLLISVIWHGPFVSLSQGGLWLDVHIFLSLAAYCVLWMASIQAILLWAQNRELKQKTDKRIWVALLPPLQTMEKLLFDMIALGFGLLTLALSFGIFTIDSFFAQHLAHKTVFSILSWLVFGALLIGHWRLGWRGQRAISFTLWGFGLLLVGFIGSKLVLELILHIPA</sequence>
<keyword evidence="1" id="KW-0812">Transmembrane</keyword>
<reference evidence="3 4" key="1">
    <citation type="submission" date="2016-10" db="EMBL/GenBank/DDBJ databases">
        <title>Draft Genome sequence of Alkanindiges sp. strain H1.</title>
        <authorList>
            <person name="Subhash Y."/>
            <person name="Lee S."/>
        </authorList>
    </citation>
    <scope>NUCLEOTIDE SEQUENCE [LARGE SCALE GENOMIC DNA]</scope>
    <source>
        <strain evidence="3 4">H1</strain>
    </source>
</reference>
<dbReference type="InterPro" id="IPR002541">
    <property type="entry name" value="Cyt_c_assembly"/>
</dbReference>
<evidence type="ECO:0000259" key="2">
    <source>
        <dbReference type="Pfam" id="PF01578"/>
    </source>
</evidence>
<dbReference type="STRING" id="1907941.BKE30_00805"/>
<dbReference type="RefSeq" id="WP_076876771.1">
    <property type="nucleotide sequence ID" value="NZ_MLCN01000003.1"/>
</dbReference>
<feature type="transmembrane region" description="Helical" evidence="1">
    <location>
        <begin position="63"/>
        <end position="85"/>
    </location>
</feature>
<comment type="caution">
    <text evidence="3">The sequence shown here is derived from an EMBL/GenBank/DDBJ whole genome shotgun (WGS) entry which is preliminary data.</text>
</comment>
<feature type="transmembrane region" description="Helical" evidence="1">
    <location>
        <begin position="179"/>
        <end position="202"/>
    </location>
</feature>
<organism evidence="3 4">
    <name type="scientific">Alkanindiges hydrocarboniclasticus</name>
    <dbReference type="NCBI Taxonomy" id="1907941"/>
    <lineage>
        <taxon>Bacteria</taxon>
        <taxon>Pseudomonadati</taxon>
        <taxon>Pseudomonadota</taxon>
        <taxon>Gammaproteobacteria</taxon>
        <taxon>Moraxellales</taxon>
        <taxon>Moraxellaceae</taxon>
        <taxon>Alkanindiges</taxon>
    </lineage>
</organism>
<evidence type="ECO:0000313" key="4">
    <source>
        <dbReference type="Proteomes" id="UP000192132"/>
    </source>
</evidence>
<feature type="transmembrane region" description="Helical" evidence="1">
    <location>
        <begin position="124"/>
        <end position="151"/>
    </location>
</feature>
<feature type="transmembrane region" description="Helical" evidence="1">
    <location>
        <begin position="36"/>
        <end position="57"/>
    </location>
</feature>
<dbReference type="Proteomes" id="UP000192132">
    <property type="component" value="Unassembled WGS sequence"/>
</dbReference>
<dbReference type="AlphaFoldDB" id="A0A1S8CYF4"/>
<dbReference type="InterPro" id="IPR052372">
    <property type="entry name" value="YpjD/HemX"/>
</dbReference>
<feature type="transmembrane region" description="Helical" evidence="1">
    <location>
        <begin position="6"/>
        <end position="24"/>
    </location>
</feature>
<dbReference type="Pfam" id="PF01578">
    <property type="entry name" value="Cytochrom_C_asm"/>
    <property type="match status" value="1"/>
</dbReference>
<dbReference type="PANTHER" id="PTHR38034">
    <property type="entry name" value="INNER MEMBRANE PROTEIN YPJD"/>
    <property type="match status" value="1"/>
</dbReference>
<dbReference type="EMBL" id="MLCN01000003">
    <property type="protein sequence ID" value="ONG42077.1"/>
    <property type="molecule type" value="Genomic_DNA"/>
</dbReference>
<keyword evidence="1" id="KW-0472">Membrane</keyword>